<dbReference type="InterPro" id="IPR003760">
    <property type="entry name" value="PnrA-like"/>
</dbReference>
<keyword evidence="4 8" id="KW-0732">Signal</keyword>
<keyword evidence="5" id="KW-0472">Membrane</keyword>
<gene>
    <name evidence="10" type="ORF">H9Q79_07480</name>
</gene>
<feature type="compositionally biased region" description="Low complexity" evidence="7">
    <location>
        <begin position="34"/>
        <end position="70"/>
    </location>
</feature>
<evidence type="ECO:0000256" key="1">
    <source>
        <dbReference type="ARBA" id="ARBA00004193"/>
    </source>
</evidence>
<feature type="signal peptide" evidence="8">
    <location>
        <begin position="1"/>
        <end position="21"/>
    </location>
</feature>
<comment type="similarity">
    <text evidence="2">Belongs to the BMP lipoprotein family.</text>
</comment>
<dbReference type="SUPFAM" id="SSF53822">
    <property type="entry name" value="Periplasmic binding protein-like I"/>
    <property type="match status" value="1"/>
</dbReference>
<accession>A0A7G9GH19</accession>
<dbReference type="Pfam" id="PF02608">
    <property type="entry name" value="Bmp"/>
    <property type="match status" value="1"/>
</dbReference>
<dbReference type="InterPro" id="IPR050957">
    <property type="entry name" value="BMP_lipoprotein"/>
</dbReference>
<dbReference type="PANTHER" id="PTHR34296">
    <property type="entry name" value="TRANSCRIPTIONAL ACTIVATOR PROTEIN MED"/>
    <property type="match status" value="1"/>
</dbReference>
<keyword evidence="3" id="KW-1003">Cell membrane</keyword>
<name>A0A7G9GH19_9FIRM</name>
<evidence type="ECO:0000313" key="10">
    <source>
        <dbReference type="EMBL" id="QNM10101.1"/>
    </source>
</evidence>
<feature type="chain" id="PRO_5028879426" evidence="8">
    <location>
        <begin position="22"/>
        <end position="393"/>
    </location>
</feature>
<keyword evidence="6" id="KW-0449">Lipoprotein</keyword>
<evidence type="ECO:0000256" key="7">
    <source>
        <dbReference type="SAM" id="MobiDB-lite"/>
    </source>
</evidence>
<reference evidence="10 11" key="1">
    <citation type="submission" date="2020-08" db="EMBL/GenBank/DDBJ databases">
        <authorList>
            <person name="Liu C."/>
            <person name="Sun Q."/>
        </authorList>
    </citation>
    <scope>NUCLEOTIDE SEQUENCE [LARGE SCALE GENOMIC DNA]</scope>
    <source>
        <strain evidence="10 11">NSJ-29</strain>
    </source>
</reference>
<evidence type="ECO:0000256" key="3">
    <source>
        <dbReference type="ARBA" id="ARBA00022475"/>
    </source>
</evidence>
<dbReference type="GO" id="GO:0005886">
    <property type="term" value="C:plasma membrane"/>
    <property type="evidence" value="ECO:0007669"/>
    <property type="project" value="UniProtKB-SubCell"/>
</dbReference>
<evidence type="ECO:0000256" key="5">
    <source>
        <dbReference type="ARBA" id="ARBA00023136"/>
    </source>
</evidence>
<dbReference type="Proteomes" id="UP000515860">
    <property type="component" value="Chromosome"/>
</dbReference>
<keyword evidence="11" id="KW-1185">Reference proteome</keyword>
<feature type="domain" description="ABC transporter substrate-binding protein PnrA-like" evidence="9">
    <location>
        <begin position="80"/>
        <end position="331"/>
    </location>
</feature>
<comment type="subcellular location">
    <subcellularLocation>
        <location evidence="1">Cell membrane</location>
        <topology evidence="1">Lipid-anchor</topology>
    </subcellularLocation>
</comment>
<proteinExistence type="inferred from homology"/>
<organism evidence="10 11">
    <name type="scientific">Wansuia hejianensis</name>
    <dbReference type="NCBI Taxonomy" id="2763667"/>
    <lineage>
        <taxon>Bacteria</taxon>
        <taxon>Bacillati</taxon>
        <taxon>Bacillota</taxon>
        <taxon>Clostridia</taxon>
        <taxon>Lachnospirales</taxon>
        <taxon>Lachnospiraceae</taxon>
        <taxon>Wansuia</taxon>
    </lineage>
</organism>
<evidence type="ECO:0000256" key="2">
    <source>
        <dbReference type="ARBA" id="ARBA00008610"/>
    </source>
</evidence>
<dbReference type="EMBL" id="CP060635">
    <property type="protein sequence ID" value="QNM10101.1"/>
    <property type="molecule type" value="Genomic_DNA"/>
</dbReference>
<evidence type="ECO:0000256" key="6">
    <source>
        <dbReference type="ARBA" id="ARBA00023288"/>
    </source>
</evidence>
<dbReference type="PROSITE" id="PS51257">
    <property type="entry name" value="PROKAR_LIPOPROTEIN"/>
    <property type="match status" value="1"/>
</dbReference>
<evidence type="ECO:0000256" key="4">
    <source>
        <dbReference type="ARBA" id="ARBA00022729"/>
    </source>
</evidence>
<dbReference type="InterPro" id="IPR028082">
    <property type="entry name" value="Peripla_BP_I"/>
</dbReference>
<dbReference type="RefSeq" id="WP_118645596.1">
    <property type="nucleotide sequence ID" value="NZ_CP060635.1"/>
</dbReference>
<evidence type="ECO:0000256" key="8">
    <source>
        <dbReference type="SAM" id="SignalP"/>
    </source>
</evidence>
<dbReference type="Gene3D" id="3.40.50.2300">
    <property type="match status" value="2"/>
</dbReference>
<sequence length="393" mass="41922">MRKRVLSILMSVTLVGSMVLAGCGEKKDAATGNSASSGASSASSGASSASSDASSASSGASSSSSGSSSSADKKDMSDIKVAFILPGEYNDGSFNQKGYDAMLYCQENLGVEATYVDRIDTSLQSETLYDYAEQDYDIIVSWGAQMEDDVVDTLAEEFPDTQFVIASGTKANETNVVNIQISGKHLGYGYGYMSAMKSKANKVAFIGAGQGSQAYTDEVGGFIDGAKAYNEDCEVTIMYLNSFNDIDECAQAAEFCAEQGCDVMFADVSGAYKGLFDVVTKSEGKILTFGRNADHTKEYPEGCLSYIENDWGIKMADVITNYAENGKWGENVFCGFGSIVSGWTYNFDGEPGWNPALVSEEEVADFQKNVIDMIANGGWDPTFTTEDANPGTY</sequence>
<evidence type="ECO:0000259" key="9">
    <source>
        <dbReference type="Pfam" id="PF02608"/>
    </source>
</evidence>
<protein>
    <submittedName>
        <fullName evidence="10">BMP family ABC transporter substrate-binding protein</fullName>
    </submittedName>
</protein>
<dbReference type="KEGG" id="whj:H9Q79_07480"/>
<feature type="region of interest" description="Disordered" evidence="7">
    <location>
        <begin position="29"/>
        <end position="73"/>
    </location>
</feature>
<evidence type="ECO:0000313" key="11">
    <source>
        <dbReference type="Proteomes" id="UP000515860"/>
    </source>
</evidence>
<dbReference type="PANTHER" id="PTHR34296:SF2">
    <property type="entry name" value="ABC TRANSPORTER GUANOSINE-BINDING PROTEIN NUPN"/>
    <property type="match status" value="1"/>
</dbReference>
<dbReference type="AlphaFoldDB" id="A0A7G9GH19"/>